<dbReference type="Proteomes" id="UP000177693">
    <property type="component" value="Unassembled WGS sequence"/>
</dbReference>
<dbReference type="SUPFAM" id="SSF50447">
    <property type="entry name" value="Translation proteins"/>
    <property type="match status" value="1"/>
</dbReference>
<dbReference type="GO" id="GO:0005525">
    <property type="term" value="F:GTP binding"/>
    <property type="evidence" value="ECO:0007669"/>
    <property type="project" value="UniProtKB-KW"/>
</dbReference>
<evidence type="ECO:0000313" key="4">
    <source>
        <dbReference type="EMBL" id="OGJ02093.1"/>
    </source>
</evidence>
<dbReference type="SUPFAM" id="SSF54980">
    <property type="entry name" value="EF-G C-terminal domain-like"/>
    <property type="match status" value="2"/>
</dbReference>
<dbReference type="Gene3D" id="3.40.50.300">
    <property type="entry name" value="P-loop containing nucleotide triphosphate hydrolases"/>
    <property type="match status" value="1"/>
</dbReference>
<dbReference type="Gene3D" id="2.40.30.10">
    <property type="entry name" value="Translation factors"/>
    <property type="match status" value="1"/>
</dbReference>
<dbReference type="InterPro" id="IPR004161">
    <property type="entry name" value="EFTu-like_2"/>
</dbReference>
<dbReference type="InterPro" id="IPR047042">
    <property type="entry name" value="BipA_II"/>
</dbReference>
<dbReference type="FunFam" id="2.40.50.250:FF:000001">
    <property type="entry name" value="GTP-binding protein TypA"/>
    <property type="match status" value="1"/>
</dbReference>
<accession>A0A1F6Y6U4</accession>
<dbReference type="InterPro" id="IPR000795">
    <property type="entry name" value="T_Tr_GTP-bd_dom"/>
</dbReference>
<evidence type="ECO:0000259" key="3">
    <source>
        <dbReference type="PROSITE" id="PS51722"/>
    </source>
</evidence>
<dbReference type="SMART" id="SM00838">
    <property type="entry name" value="EFG_C"/>
    <property type="match status" value="1"/>
</dbReference>
<dbReference type="FunFam" id="3.30.70.240:FF:000002">
    <property type="entry name" value="GTP-binding protein TypA"/>
    <property type="match status" value="1"/>
</dbReference>
<keyword evidence="1" id="KW-0547">Nucleotide-binding</keyword>
<gene>
    <name evidence="4" type="ORF">A3I23_01140</name>
</gene>
<dbReference type="PANTHER" id="PTHR42908">
    <property type="entry name" value="TRANSLATION ELONGATION FACTOR-RELATED"/>
    <property type="match status" value="1"/>
</dbReference>
<protein>
    <recommendedName>
        <fullName evidence="2">50S ribosomal subunit assembly factor BipA</fullName>
    </recommendedName>
</protein>
<dbReference type="Gene3D" id="3.30.70.870">
    <property type="entry name" value="Elongation Factor G (Translational Gtpase), domain 3"/>
    <property type="match status" value="1"/>
</dbReference>
<dbReference type="Gene3D" id="2.40.50.250">
    <property type="entry name" value="bipa protein"/>
    <property type="match status" value="1"/>
</dbReference>
<dbReference type="InterPro" id="IPR048876">
    <property type="entry name" value="BipA_C"/>
</dbReference>
<dbReference type="InterPro" id="IPR035651">
    <property type="entry name" value="BipA_V"/>
</dbReference>
<keyword evidence="1" id="KW-0342">GTP-binding</keyword>
<dbReference type="PRINTS" id="PR00315">
    <property type="entry name" value="ELONGATNFCT"/>
</dbReference>
<dbReference type="InterPro" id="IPR000640">
    <property type="entry name" value="EFG_V-like"/>
</dbReference>
<dbReference type="InterPro" id="IPR006298">
    <property type="entry name" value="BipA"/>
</dbReference>
<dbReference type="Pfam" id="PF21018">
    <property type="entry name" value="BipA_C"/>
    <property type="match status" value="1"/>
</dbReference>
<dbReference type="NCBIfam" id="TIGR01394">
    <property type="entry name" value="TypA_BipA"/>
    <property type="match status" value="1"/>
</dbReference>
<evidence type="ECO:0000313" key="5">
    <source>
        <dbReference type="Proteomes" id="UP000177693"/>
    </source>
</evidence>
<dbReference type="InterPro" id="IPR035647">
    <property type="entry name" value="EFG_III/V"/>
</dbReference>
<dbReference type="GO" id="GO:0005829">
    <property type="term" value="C:cytosol"/>
    <property type="evidence" value="ECO:0007669"/>
    <property type="project" value="TreeGrafter"/>
</dbReference>
<dbReference type="InterPro" id="IPR047041">
    <property type="entry name" value="BipA_GTP-bd_dom"/>
</dbReference>
<evidence type="ECO:0000256" key="2">
    <source>
        <dbReference type="ARBA" id="ARBA00035722"/>
    </source>
</evidence>
<name>A0A1F6Y6U4_9BACT</name>
<organism evidence="4 5">
    <name type="scientific">Candidatus Nomurabacteria bacterium RIFCSPLOWO2_02_FULL_40_67</name>
    <dbReference type="NCBI Taxonomy" id="1801787"/>
    <lineage>
        <taxon>Bacteria</taxon>
        <taxon>Candidatus Nomuraibacteriota</taxon>
    </lineage>
</organism>
<dbReference type="PANTHER" id="PTHR42908:SF8">
    <property type="entry name" value="TR-TYPE G DOMAIN-CONTAINING PROTEIN"/>
    <property type="match status" value="1"/>
</dbReference>
<evidence type="ECO:0000256" key="1">
    <source>
        <dbReference type="ARBA" id="ARBA00023134"/>
    </source>
</evidence>
<dbReference type="GO" id="GO:1990904">
    <property type="term" value="C:ribonucleoprotein complex"/>
    <property type="evidence" value="ECO:0007669"/>
    <property type="project" value="TreeGrafter"/>
</dbReference>
<dbReference type="InterPro" id="IPR009000">
    <property type="entry name" value="Transl_B-barrel_sf"/>
</dbReference>
<dbReference type="CDD" id="cd01891">
    <property type="entry name" value="TypA_BipA"/>
    <property type="match status" value="1"/>
</dbReference>
<dbReference type="Pfam" id="PF00009">
    <property type="entry name" value="GTP_EFTU"/>
    <property type="match status" value="1"/>
</dbReference>
<dbReference type="SUPFAM" id="SSF52540">
    <property type="entry name" value="P-loop containing nucleoside triphosphate hydrolases"/>
    <property type="match status" value="1"/>
</dbReference>
<dbReference type="Pfam" id="PF03144">
    <property type="entry name" value="GTP_EFTU_D2"/>
    <property type="match status" value="1"/>
</dbReference>
<dbReference type="CDD" id="cd03691">
    <property type="entry name" value="BipA_TypA_II"/>
    <property type="match status" value="1"/>
</dbReference>
<dbReference type="InterPro" id="IPR027417">
    <property type="entry name" value="P-loop_NTPase"/>
</dbReference>
<dbReference type="InterPro" id="IPR042116">
    <property type="entry name" value="TypA/BipA_C"/>
</dbReference>
<dbReference type="PROSITE" id="PS00301">
    <property type="entry name" value="G_TR_1"/>
    <property type="match status" value="1"/>
</dbReference>
<dbReference type="GO" id="GO:0003924">
    <property type="term" value="F:GTPase activity"/>
    <property type="evidence" value="ECO:0007669"/>
    <property type="project" value="InterPro"/>
</dbReference>
<dbReference type="AlphaFoldDB" id="A0A1F6Y6U4"/>
<dbReference type="EMBL" id="MFVL01000006">
    <property type="protein sequence ID" value="OGJ02093.1"/>
    <property type="molecule type" value="Genomic_DNA"/>
</dbReference>
<reference evidence="4 5" key="1">
    <citation type="journal article" date="2016" name="Nat. Commun.">
        <title>Thousands of microbial genomes shed light on interconnected biogeochemical processes in an aquifer system.</title>
        <authorList>
            <person name="Anantharaman K."/>
            <person name="Brown C.T."/>
            <person name="Hug L.A."/>
            <person name="Sharon I."/>
            <person name="Castelle C.J."/>
            <person name="Probst A.J."/>
            <person name="Thomas B.C."/>
            <person name="Singh A."/>
            <person name="Wilkins M.J."/>
            <person name="Karaoz U."/>
            <person name="Brodie E.L."/>
            <person name="Williams K.H."/>
            <person name="Hubbard S.S."/>
            <person name="Banfield J.F."/>
        </authorList>
    </citation>
    <scope>NUCLEOTIDE SEQUENCE [LARGE SCALE GENOMIC DNA]</scope>
</reference>
<feature type="domain" description="Tr-type G" evidence="3">
    <location>
        <begin position="1"/>
        <end position="213"/>
    </location>
</feature>
<dbReference type="CDD" id="cd03710">
    <property type="entry name" value="BipA_TypA_C"/>
    <property type="match status" value="1"/>
</dbReference>
<comment type="caution">
    <text evidence="4">The sequence shown here is derived from an EMBL/GenBank/DDBJ whole genome shotgun (WGS) entry which is preliminary data.</text>
</comment>
<dbReference type="Pfam" id="PF00679">
    <property type="entry name" value="EFG_C"/>
    <property type="match status" value="1"/>
</dbReference>
<dbReference type="InterPro" id="IPR031157">
    <property type="entry name" value="G_TR_CS"/>
</dbReference>
<dbReference type="NCBIfam" id="TIGR00231">
    <property type="entry name" value="small_GTP"/>
    <property type="match status" value="1"/>
</dbReference>
<dbReference type="PROSITE" id="PS51722">
    <property type="entry name" value="G_TR_2"/>
    <property type="match status" value="1"/>
</dbReference>
<dbReference type="Gene3D" id="3.30.70.240">
    <property type="match status" value="1"/>
</dbReference>
<sequence>MQIRNIAIIAHVDHGKTTLTDALMKQNGALQDEGVSMDSNALEKERGITIYAKNTSIYYKNTKINIVDTPGHADFGSEVERVLRAVDCVLLLVDAVEGPMPQTRFVLKKSLELGLKPIVVINKIDRPSADVAKIETTHAEILNLFFELGANEEQANFETIYAIGREGVAFKNYPTPALPKGEGEDRLPLGGRSGGGDLSPLLDLILEKVPEASKNESGKMSAQVFNLGYDNFLGRMAVARIYSGKIVSGSQVFVKGEKETRKGKITKLFTFQGIERKEVEFATSGDIVLLAGIPDIYIGETICEDESVEQLPHIKIDEPTLSLNFLVNDSPFTGKEGKFVTSRQIKERLEKELEINVGLKVDFSPDLPRRQAGQGDKSGPSFFKVYGRGELHIAILLEYMRREGFEMQVSQPEVIIKEQDGIKTEPYEELVIDVPMEVSGGVIEKIGKRRGIMKDMVELHGLARITFDIPTRGLLGYRGEFIIDTKGEGIMSSRVTGFKEYAGEIKKREYGSMVSMTPGKAVAFSLANLQERGILYVDHGTSVYEGMVVGNVLKGEDMSVNPTKGKQLTNMRASGTDEAITLNPVFTLNIERGLEVMNEDEYLEITPKSVRLRKKYLTELDRKKNNQG</sequence>
<dbReference type="InterPro" id="IPR005225">
    <property type="entry name" value="Small_GTP-bd"/>
</dbReference>
<proteinExistence type="predicted"/>